<dbReference type="EMBL" id="BGZK01003389">
    <property type="protein sequence ID" value="GBP00740.1"/>
    <property type="molecule type" value="Genomic_DNA"/>
</dbReference>
<evidence type="ECO:0000256" key="1">
    <source>
        <dbReference type="SAM" id="SignalP"/>
    </source>
</evidence>
<accession>A0A4C1SHZ0</accession>
<sequence length="134" mass="14645">MSQVLPAYLLSMPVTLAALGPCCAWAQYDHAEGKQPPVLSMYVFENLGWKVDGISNIKWLQYATPWHTEAIYSGKLTNSPSFNKLSGGPYGSALVKSLPGFGVINCCNLQILGKYSNLKIALKMKSKNSYCYSG</sequence>
<name>A0A4C1SHZ0_EUMVA</name>
<feature type="chain" id="PRO_5020035584" evidence="1">
    <location>
        <begin position="27"/>
        <end position="134"/>
    </location>
</feature>
<keyword evidence="3" id="KW-1185">Reference proteome</keyword>
<gene>
    <name evidence="2" type="ORF">EVAR_69677_1</name>
</gene>
<feature type="signal peptide" evidence="1">
    <location>
        <begin position="1"/>
        <end position="26"/>
    </location>
</feature>
<keyword evidence="1" id="KW-0732">Signal</keyword>
<evidence type="ECO:0000313" key="2">
    <source>
        <dbReference type="EMBL" id="GBP00740.1"/>
    </source>
</evidence>
<proteinExistence type="predicted"/>
<reference evidence="2 3" key="1">
    <citation type="journal article" date="2019" name="Commun. Biol.">
        <title>The bagworm genome reveals a unique fibroin gene that provides high tensile strength.</title>
        <authorList>
            <person name="Kono N."/>
            <person name="Nakamura H."/>
            <person name="Ohtoshi R."/>
            <person name="Tomita M."/>
            <person name="Numata K."/>
            <person name="Arakawa K."/>
        </authorList>
    </citation>
    <scope>NUCLEOTIDE SEQUENCE [LARGE SCALE GENOMIC DNA]</scope>
</reference>
<dbReference type="Proteomes" id="UP000299102">
    <property type="component" value="Unassembled WGS sequence"/>
</dbReference>
<evidence type="ECO:0000313" key="3">
    <source>
        <dbReference type="Proteomes" id="UP000299102"/>
    </source>
</evidence>
<comment type="caution">
    <text evidence="2">The sequence shown here is derived from an EMBL/GenBank/DDBJ whole genome shotgun (WGS) entry which is preliminary data.</text>
</comment>
<protein>
    <submittedName>
        <fullName evidence="2">Uncharacterized protein</fullName>
    </submittedName>
</protein>
<dbReference type="AlphaFoldDB" id="A0A4C1SHZ0"/>
<organism evidence="2 3">
    <name type="scientific">Eumeta variegata</name>
    <name type="common">Bagworm moth</name>
    <name type="synonym">Eumeta japonica</name>
    <dbReference type="NCBI Taxonomy" id="151549"/>
    <lineage>
        <taxon>Eukaryota</taxon>
        <taxon>Metazoa</taxon>
        <taxon>Ecdysozoa</taxon>
        <taxon>Arthropoda</taxon>
        <taxon>Hexapoda</taxon>
        <taxon>Insecta</taxon>
        <taxon>Pterygota</taxon>
        <taxon>Neoptera</taxon>
        <taxon>Endopterygota</taxon>
        <taxon>Lepidoptera</taxon>
        <taxon>Glossata</taxon>
        <taxon>Ditrysia</taxon>
        <taxon>Tineoidea</taxon>
        <taxon>Psychidae</taxon>
        <taxon>Oiketicinae</taxon>
        <taxon>Eumeta</taxon>
    </lineage>
</organism>